<dbReference type="PANTHER" id="PTHR23024">
    <property type="entry name" value="ARYLACETAMIDE DEACETYLASE"/>
    <property type="match status" value="1"/>
</dbReference>
<organism evidence="2 3">
    <name type="scientific">Aspergillus pseudotamarii</name>
    <dbReference type="NCBI Taxonomy" id="132259"/>
    <lineage>
        <taxon>Eukaryota</taxon>
        <taxon>Fungi</taxon>
        <taxon>Dikarya</taxon>
        <taxon>Ascomycota</taxon>
        <taxon>Pezizomycotina</taxon>
        <taxon>Eurotiomycetes</taxon>
        <taxon>Eurotiomycetidae</taxon>
        <taxon>Eurotiales</taxon>
        <taxon>Aspergillaceae</taxon>
        <taxon>Aspergillus</taxon>
        <taxon>Aspergillus subgen. Circumdati</taxon>
    </lineage>
</organism>
<dbReference type="InterPro" id="IPR050466">
    <property type="entry name" value="Carboxylest/Gibb_receptor"/>
</dbReference>
<dbReference type="GO" id="GO:0016787">
    <property type="term" value="F:hydrolase activity"/>
    <property type="evidence" value="ECO:0007669"/>
    <property type="project" value="UniProtKB-KW"/>
</dbReference>
<gene>
    <name evidence="2" type="ORF">BDV38DRAFT_272911</name>
</gene>
<dbReference type="Proteomes" id="UP000325672">
    <property type="component" value="Unassembled WGS sequence"/>
</dbReference>
<dbReference type="GeneID" id="43641789"/>
<feature type="domain" description="Alpha/beta hydrolase fold-3" evidence="1">
    <location>
        <begin position="45"/>
        <end position="147"/>
    </location>
</feature>
<reference evidence="2 3" key="1">
    <citation type="submission" date="2019-04" db="EMBL/GenBank/DDBJ databases">
        <title>Friends and foes A comparative genomics study of 23 Aspergillus species from section Flavi.</title>
        <authorList>
            <consortium name="DOE Joint Genome Institute"/>
            <person name="Kjaerbolling I."/>
            <person name="Vesth T."/>
            <person name="Frisvad J.C."/>
            <person name="Nybo J.L."/>
            <person name="Theobald S."/>
            <person name="Kildgaard S."/>
            <person name="Isbrandt T."/>
            <person name="Kuo A."/>
            <person name="Sato A."/>
            <person name="Lyhne E.K."/>
            <person name="Kogle M.E."/>
            <person name="Wiebenga A."/>
            <person name="Kun R.S."/>
            <person name="Lubbers R.J."/>
            <person name="Makela M.R."/>
            <person name="Barry K."/>
            <person name="Chovatia M."/>
            <person name="Clum A."/>
            <person name="Daum C."/>
            <person name="Haridas S."/>
            <person name="He G."/>
            <person name="LaButti K."/>
            <person name="Lipzen A."/>
            <person name="Mondo S."/>
            <person name="Riley R."/>
            <person name="Salamov A."/>
            <person name="Simmons B.A."/>
            <person name="Magnuson J.K."/>
            <person name="Henrissat B."/>
            <person name="Mortensen U.H."/>
            <person name="Larsen T.O."/>
            <person name="Devries R.P."/>
            <person name="Grigoriev I.V."/>
            <person name="Machida M."/>
            <person name="Baker S.E."/>
            <person name="Andersen M.R."/>
        </authorList>
    </citation>
    <scope>NUCLEOTIDE SEQUENCE [LARGE SCALE GENOMIC DNA]</scope>
    <source>
        <strain evidence="2 3">CBS 117625</strain>
    </source>
</reference>
<dbReference type="PANTHER" id="PTHR23024:SF339">
    <property type="entry name" value="ALPHA_BETA HYDROLASE FOLD-3 DOMAIN-CONTAINING PROTEIN"/>
    <property type="match status" value="1"/>
</dbReference>
<dbReference type="Gene3D" id="3.40.50.1820">
    <property type="entry name" value="alpha/beta hydrolase"/>
    <property type="match status" value="1"/>
</dbReference>
<keyword evidence="3" id="KW-1185">Reference proteome</keyword>
<evidence type="ECO:0000313" key="2">
    <source>
        <dbReference type="EMBL" id="KAE8135206.1"/>
    </source>
</evidence>
<evidence type="ECO:0000259" key="1">
    <source>
        <dbReference type="Pfam" id="PF07859"/>
    </source>
</evidence>
<accession>A0A5N6SKI8</accession>
<dbReference type="RefSeq" id="XP_031911269.1">
    <property type="nucleotide sequence ID" value="XM_032057579.1"/>
</dbReference>
<dbReference type="InterPro" id="IPR013094">
    <property type="entry name" value="AB_hydrolase_3"/>
</dbReference>
<sequence length="343" mass="39167">MSRFHPFILIDLPYRVINNQSLEATILIPNNLYDRSRHKEKRPVMVRFHGGGFILGQRNYEPWFSRWCLDLAYANGAIIVSPDYRLLPESNGADILSDIDHFWQWIQRDLVDIAEERRWGVIPDLSRVLCCGESSGGCLAVYSALGLSSILCRDSMSRVNARGKEAKPITIKAVISISSPLDPNVPELRIPRPRKFMGTKAPPPRQAEGLIRNYIKNMRPGSIRTGQNPTLDMWELLLCILQQCYLPRLIKGNGDKDMFGLLMGLLKKEEKSADAGIPTWVIHGTEDTLIPHICSTKFAERLRELAPVRLDLQPGDHMFEVDMSIDEKWIAEGRESFLERYWP</sequence>
<dbReference type="EMBL" id="ML743595">
    <property type="protein sequence ID" value="KAE8135206.1"/>
    <property type="molecule type" value="Genomic_DNA"/>
</dbReference>
<dbReference type="AlphaFoldDB" id="A0A5N6SKI8"/>
<evidence type="ECO:0000313" key="3">
    <source>
        <dbReference type="Proteomes" id="UP000325672"/>
    </source>
</evidence>
<name>A0A5N6SKI8_ASPPS</name>
<dbReference type="OrthoDB" id="19653at2759"/>
<dbReference type="InterPro" id="IPR029058">
    <property type="entry name" value="AB_hydrolase_fold"/>
</dbReference>
<dbReference type="SUPFAM" id="SSF53474">
    <property type="entry name" value="alpha/beta-Hydrolases"/>
    <property type="match status" value="1"/>
</dbReference>
<protein>
    <submittedName>
        <fullName evidence="2">Alpha/Beta hydrolase protein</fullName>
    </submittedName>
</protein>
<dbReference type="Pfam" id="PF07859">
    <property type="entry name" value="Abhydrolase_3"/>
    <property type="match status" value="1"/>
</dbReference>
<proteinExistence type="predicted"/>
<keyword evidence="2" id="KW-0378">Hydrolase</keyword>